<feature type="region of interest" description="Disordered" evidence="1">
    <location>
        <begin position="257"/>
        <end position="278"/>
    </location>
</feature>
<accession>A0A4P9YXV2</accession>
<evidence type="ECO:0000313" key="5">
    <source>
        <dbReference type="Proteomes" id="UP000278143"/>
    </source>
</evidence>
<dbReference type="Proteomes" id="UP000278143">
    <property type="component" value="Unassembled WGS sequence"/>
</dbReference>
<keyword evidence="2" id="KW-1133">Transmembrane helix</keyword>
<feature type="transmembrane region" description="Helical" evidence="2">
    <location>
        <begin position="130"/>
        <end position="152"/>
    </location>
</feature>
<dbReference type="EMBL" id="KZ989982">
    <property type="protein sequence ID" value="RKP24897.1"/>
    <property type="molecule type" value="Genomic_DNA"/>
</dbReference>
<evidence type="ECO:0000313" key="4">
    <source>
        <dbReference type="EMBL" id="RKP24897.1"/>
    </source>
</evidence>
<sequence length="278" mass="30029">SLWLSVLLTAAAYLWYVAAGMTSSATLTAIYNSSCCFVYVFSVLFFGEAVRVVKVAAVLLSIGSVAYMSFADSGRANGTTIDAGATDAVSTAPHNDTFLGDLVALGSAVLIGLYQVMYRQYAVPHRHNSLHFANTVVGLLGAFTLLVCWIPIPILHWTGWERFEWPDAASWGWIVLISVSGIAYNVCYTFILALMSPLFASVGIMLTIPTVALVDWLLQGKAVTPAMVLGSAGILLGFGLLAGASWKEEARRDAEAMAKLSNDVDDEEEKKEREKERS</sequence>
<keyword evidence="5" id="KW-1185">Reference proteome</keyword>
<feature type="transmembrane region" description="Helical" evidence="2">
    <location>
        <begin position="224"/>
        <end position="244"/>
    </location>
</feature>
<feature type="transmembrane region" description="Helical" evidence="2">
    <location>
        <begin position="98"/>
        <end position="118"/>
    </location>
</feature>
<dbReference type="InterPro" id="IPR026505">
    <property type="entry name" value="Solute_c_fam_35_mem_F3/F4"/>
</dbReference>
<reference evidence="5" key="1">
    <citation type="journal article" date="2018" name="Nat. Microbiol.">
        <title>Leveraging single-cell genomics to expand the fungal tree of life.</title>
        <authorList>
            <person name="Ahrendt S.R."/>
            <person name="Quandt C.A."/>
            <person name="Ciobanu D."/>
            <person name="Clum A."/>
            <person name="Salamov A."/>
            <person name="Andreopoulos B."/>
            <person name="Cheng J.F."/>
            <person name="Woyke T."/>
            <person name="Pelin A."/>
            <person name="Henrissat B."/>
            <person name="Reynolds N.K."/>
            <person name="Benny G.L."/>
            <person name="Smith M.E."/>
            <person name="James T.Y."/>
            <person name="Grigoriev I.V."/>
        </authorList>
    </citation>
    <scope>NUCLEOTIDE SEQUENCE [LARGE SCALE GENOMIC DNA]</scope>
    <source>
        <strain evidence="5">Benny S71-1</strain>
    </source>
</reference>
<protein>
    <recommendedName>
        <fullName evidence="6">EamA domain-containing protein</fullName>
    </recommendedName>
</protein>
<keyword evidence="3" id="KW-0732">Signal</keyword>
<feature type="transmembrane region" description="Helical" evidence="2">
    <location>
        <begin position="198"/>
        <end position="218"/>
    </location>
</feature>
<dbReference type="PANTHER" id="PTHR19346:SF4">
    <property type="entry name" value="SUGAR PHOSPHATE TRANSPORTER DOMAIN-CONTAINING PROTEIN"/>
    <property type="match status" value="1"/>
</dbReference>
<evidence type="ECO:0000256" key="2">
    <source>
        <dbReference type="SAM" id="Phobius"/>
    </source>
</evidence>
<name>A0A4P9YXV2_9FUNG</name>
<feature type="non-terminal residue" evidence="4">
    <location>
        <position position="1"/>
    </location>
</feature>
<keyword evidence="2" id="KW-0472">Membrane</keyword>
<keyword evidence="2" id="KW-0812">Transmembrane</keyword>
<feature type="transmembrane region" description="Helical" evidence="2">
    <location>
        <begin position="172"/>
        <end position="191"/>
    </location>
</feature>
<evidence type="ECO:0008006" key="6">
    <source>
        <dbReference type="Google" id="ProtNLM"/>
    </source>
</evidence>
<dbReference type="AlphaFoldDB" id="A0A4P9YXV2"/>
<feature type="transmembrane region" description="Helical" evidence="2">
    <location>
        <begin position="29"/>
        <end position="47"/>
    </location>
</feature>
<gene>
    <name evidence="4" type="ORF">SYNPS1DRAFT_16480</name>
</gene>
<dbReference type="OrthoDB" id="10062838at2759"/>
<dbReference type="SUPFAM" id="SSF103481">
    <property type="entry name" value="Multidrug resistance efflux transporter EmrE"/>
    <property type="match status" value="2"/>
</dbReference>
<feature type="signal peptide" evidence="3">
    <location>
        <begin position="1"/>
        <end position="19"/>
    </location>
</feature>
<feature type="chain" id="PRO_5020272133" description="EamA domain-containing protein" evidence="3">
    <location>
        <begin position="20"/>
        <end position="278"/>
    </location>
</feature>
<evidence type="ECO:0000256" key="3">
    <source>
        <dbReference type="SAM" id="SignalP"/>
    </source>
</evidence>
<dbReference type="InterPro" id="IPR037185">
    <property type="entry name" value="EmrE-like"/>
</dbReference>
<proteinExistence type="predicted"/>
<dbReference type="PANTHER" id="PTHR19346">
    <property type="entry name" value="SUGAR PHOSPHATE TRANSPORTER DOMAIN-CONTAINING PROTEIN"/>
    <property type="match status" value="1"/>
</dbReference>
<feature type="transmembrane region" description="Helical" evidence="2">
    <location>
        <begin position="52"/>
        <end position="70"/>
    </location>
</feature>
<organism evidence="4 5">
    <name type="scientific">Syncephalis pseudoplumigaleata</name>
    <dbReference type="NCBI Taxonomy" id="1712513"/>
    <lineage>
        <taxon>Eukaryota</taxon>
        <taxon>Fungi</taxon>
        <taxon>Fungi incertae sedis</taxon>
        <taxon>Zoopagomycota</taxon>
        <taxon>Zoopagomycotina</taxon>
        <taxon>Zoopagomycetes</taxon>
        <taxon>Zoopagales</taxon>
        <taxon>Piptocephalidaceae</taxon>
        <taxon>Syncephalis</taxon>
    </lineage>
</organism>
<evidence type="ECO:0000256" key="1">
    <source>
        <dbReference type="SAM" id="MobiDB-lite"/>
    </source>
</evidence>